<dbReference type="InterPro" id="IPR001245">
    <property type="entry name" value="Ser-Thr/Tyr_kinase_cat_dom"/>
</dbReference>
<evidence type="ECO:0000313" key="3">
    <source>
        <dbReference type="Proteomes" id="UP000266861"/>
    </source>
</evidence>
<dbReference type="OrthoDB" id="6718656at2759"/>
<dbReference type="STRING" id="1348612.A0A397IVT0"/>
<sequence>MSSDEICPECNQEYTDTRYSWCKPCNSKRFKNDFNNWTSGNDRIDKFIQDAQLNANYGSDVLEWIPYNRFKDVKQIGKGGFGTIHYARWIDGYIEKWDIENQQWKRYDNRGVALKKFDNFVNFNDILNEMEIHFKTYSGSDVATSIRFYGITQDPETHSYMMVLDYAKDGNFREYLKINFNNIDWIQKLYNLYLLSLRLMNIQKLDIVHQDFHPGNILSSDFESSLEISDFGLSKLIGTNPNNPEKKNIFGVLPYIAPEVLSDDEEYTKAADVYSFGIIAYEMITGFPPYPDIPHDEDLAIKICNGLRPKIPFHTPKLITRVIMKCWDARVTHRPTFEELFDELWKYYLDYYYYLNEGKNKDSEIISQIKKAEELSANQESTNTTNTTTTTPLNYQTHPQAIYTSRLLNYSKLPKPKNEENFERELEELTKSFSHITTNDDIDEF</sequence>
<evidence type="ECO:0000259" key="1">
    <source>
        <dbReference type="PROSITE" id="PS50011"/>
    </source>
</evidence>
<gene>
    <name evidence="2" type="ORF">Glove_139g49</name>
</gene>
<dbReference type="GO" id="GO:0004674">
    <property type="term" value="F:protein serine/threonine kinase activity"/>
    <property type="evidence" value="ECO:0007669"/>
    <property type="project" value="TreeGrafter"/>
</dbReference>
<organism evidence="2 3">
    <name type="scientific">Diversispora epigaea</name>
    <dbReference type="NCBI Taxonomy" id="1348612"/>
    <lineage>
        <taxon>Eukaryota</taxon>
        <taxon>Fungi</taxon>
        <taxon>Fungi incertae sedis</taxon>
        <taxon>Mucoromycota</taxon>
        <taxon>Glomeromycotina</taxon>
        <taxon>Glomeromycetes</taxon>
        <taxon>Diversisporales</taxon>
        <taxon>Diversisporaceae</taxon>
        <taxon>Diversispora</taxon>
    </lineage>
</organism>
<feature type="domain" description="Protein kinase" evidence="1">
    <location>
        <begin position="70"/>
        <end position="349"/>
    </location>
</feature>
<comment type="caution">
    <text evidence="2">The sequence shown here is derived from an EMBL/GenBank/DDBJ whole genome shotgun (WGS) entry which is preliminary data.</text>
</comment>
<keyword evidence="3" id="KW-1185">Reference proteome</keyword>
<evidence type="ECO:0000313" key="2">
    <source>
        <dbReference type="EMBL" id="RHZ80109.1"/>
    </source>
</evidence>
<dbReference type="PROSITE" id="PS50011">
    <property type="entry name" value="PROTEIN_KINASE_DOM"/>
    <property type="match status" value="1"/>
</dbReference>
<accession>A0A397IVT0</accession>
<dbReference type="EMBL" id="PQFF01000130">
    <property type="protein sequence ID" value="RHZ80109.1"/>
    <property type="molecule type" value="Genomic_DNA"/>
</dbReference>
<dbReference type="SUPFAM" id="SSF56112">
    <property type="entry name" value="Protein kinase-like (PK-like)"/>
    <property type="match status" value="1"/>
</dbReference>
<reference evidence="2 3" key="1">
    <citation type="submission" date="2018-08" db="EMBL/GenBank/DDBJ databases">
        <title>Genome and evolution of the arbuscular mycorrhizal fungus Diversispora epigaea (formerly Glomus versiforme) and its bacterial endosymbionts.</title>
        <authorList>
            <person name="Sun X."/>
            <person name="Fei Z."/>
            <person name="Harrison M."/>
        </authorList>
    </citation>
    <scope>NUCLEOTIDE SEQUENCE [LARGE SCALE GENOMIC DNA]</scope>
    <source>
        <strain evidence="2 3">IT104</strain>
    </source>
</reference>
<dbReference type="Pfam" id="PF07714">
    <property type="entry name" value="PK_Tyr_Ser-Thr"/>
    <property type="match status" value="1"/>
</dbReference>
<dbReference type="AlphaFoldDB" id="A0A397IVT0"/>
<dbReference type="InterPro" id="IPR000719">
    <property type="entry name" value="Prot_kinase_dom"/>
</dbReference>
<protein>
    <recommendedName>
        <fullName evidence="1">Protein kinase domain-containing protein</fullName>
    </recommendedName>
</protein>
<dbReference type="PANTHER" id="PTHR44329">
    <property type="entry name" value="SERINE/THREONINE-PROTEIN KINASE TNNI3K-RELATED"/>
    <property type="match status" value="1"/>
</dbReference>
<proteinExistence type="predicted"/>
<dbReference type="Proteomes" id="UP000266861">
    <property type="component" value="Unassembled WGS sequence"/>
</dbReference>
<dbReference type="GO" id="GO:0005524">
    <property type="term" value="F:ATP binding"/>
    <property type="evidence" value="ECO:0007669"/>
    <property type="project" value="InterPro"/>
</dbReference>
<name>A0A397IVT0_9GLOM</name>
<dbReference type="InterPro" id="IPR011009">
    <property type="entry name" value="Kinase-like_dom_sf"/>
</dbReference>
<dbReference type="Gene3D" id="1.10.510.10">
    <property type="entry name" value="Transferase(Phosphotransferase) domain 1"/>
    <property type="match status" value="1"/>
</dbReference>
<dbReference type="InterPro" id="IPR051681">
    <property type="entry name" value="Ser/Thr_Kinases-Pseudokinases"/>
</dbReference>